<accession>A0AA40BHC9</accession>
<dbReference type="GO" id="GO:0016829">
    <property type="term" value="F:lyase activity"/>
    <property type="evidence" value="ECO:0007669"/>
    <property type="project" value="UniProtKB-KW"/>
</dbReference>
<organism evidence="7 8">
    <name type="scientific">Lasiosphaeria miniovina</name>
    <dbReference type="NCBI Taxonomy" id="1954250"/>
    <lineage>
        <taxon>Eukaryota</taxon>
        <taxon>Fungi</taxon>
        <taxon>Dikarya</taxon>
        <taxon>Ascomycota</taxon>
        <taxon>Pezizomycotina</taxon>
        <taxon>Sordariomycetes</taxon>
        <taxon>Sordariomycetidae</taxon>
        <taxon>Sordariales</taxon>
        <taxon>Lasiosphaeriaceae</taxon>
        <taxon>Lasiosphaeria</taxon>
    </lineage>
</organism>
<dbReference type="AlphaFoldDB" id="A0AA40BHC9"/>
<dbReference type="RefSeq" id="XP_060303122.1">
    <property type="nucleotide sequence ID" value="XM_060435749.1"/>
</dbReference>
<feature type="non-terminal residue" evidence="7">
    <location>
        <position position="278"/>
    </location>
</feature>
<keyword evidence="3" id="KW-0456">Lyase</keyword>
<evidence type="ECO:0000256" key="5">
    <source>
        <dbReference type="ARBA" id="ARBA00029543"/>
    </source>
</evidence>
<evidence type="ECO:0000256" key="6">
    <source>
        <dbReference type="ARBA" id="ARBA00030030"/>
    </source>
</evidence>
<evidence type="ECO:0000256" key="4">
    <source>
        <dbReference type="ARBA" id="ARBA00023242"/>
    </source>
</evidence>
<dbReference type="GO" id="GO:0034477">
    <property type="term" value="P:U6 snRNA 3'-end processing"/>
    <property type="evidence" value="ECO:0007669"/>
    <property type="project" value="InterPro"/>
</dbReference>
<protein>
    <recommendedName>
        <fullName evidence="5">U6 snRNA phosphodiesterase 1</fullName>
    </recommendedName>
    <alternativeName>
        <fullName evidence="6">3'-5' RNA exonuclease USB1</fullName>
    </alternativeName>
</protein>
<keyword evidence="2" id="KW-0378">Hydrolase</keyword>
<dbReference type="Proteomes" id="UP001172101">
    <property type="component" value="Unassembled WGS sequence"/>
</dbReference>
<evidence type="ECO:0000256" key="1">
    <source>
        <dbReference type="ARBA" id="ARBA00022722"/>
    </source>
</evidence>
<name>A0AA40BHC9_9PEZI</name>
<gene>
    <name evidence="7" type="ORF">B0T26DRAFT_601584</name>
</gene>
<evidence type="ECO:0000256" key="3">
    <source>
        <dbReference type="ARBA" id="ARBA00023239"/>
    </source>
</evidence>
<dbReference type="GeneID" id="85319019"/>
<dbReference type="EMBL" id="JAUIRO010000001">
    <property type="protein sequence ID" value="KAK0734245.1"/>
    <property type="molecule type" value="Genomic_DNA"/>
</dbReference>
<keyword evidence="1" id="KW-0540">Nuclease</keyword>
<evidence type="ECO:0000256" key="2">
    <source>
        <dbReference type="ARBA" id="ARBA00022801"/>
    </source>
</evidence>
<evidence type="ECO:0000313" key="7">
    <source>
        <dbReference type="EMBL" id="KAK0734245.1"/>
    </source>
</evidence>
<keyword evidence="4" id="KW-0539">Nucleus</keyword>
<reference evidence="7" key="1">
    <citation type="submission" date="2023-06" db="EMBL/GenBank/DDBJ databases">
        <title>Genome-scale phylogeny and comparative genomics of the fungal order Sordariales.</title>
        <authorList>
            <consortium name="Lawrence Berkeley National Laboratory"/>
            <person name="Hensen N."/>
            <person name="Bonometti L."/>
            <person name="Westerberg I."/>
            <person name="Brannstrom I.O."/>
            <person name="Guillou S."/>
            <person name="Cros-Aarteil S."/>
            <person name="Calhoun S."/>
            <person name="Haridas S."/>
            <person name="Kuo A."/>
            <person name="Mondo S."/>
            <person name="Pangilinan J."/>
            <person name="Riley R."/>
            <person name="LaButti K."/>
            <person name="Andreopoulos B."/>
            <person name="Lipzen A."/>
            <person name="Chen C."/>
            <person name="Yanf M."/>
            <person name="Daum C."/>
            <person name="Ng V."/>
            <person name="Clum A."/>
            <person name="Steindorff A."/>
            <person name="Ohm R."/>
            <person name="Martin F."/>
            <person name="Silar P."/>
            <person name="Natvig D."/>
            <person name="Lalanne C."/>
            <person name="Gautier V."/>
            <person name="Ament-velasquez S.L."/>
            <person name="Kruys A."/>
            <person name="Hutchinson M.I."/>
            <person name="Powell A.J."/>
            <person name="Barry K."/>
            <person name="Miller A.N."/>
            <person name="Grigoriev I.V."/>
            <person name="Debuchy R."/>
            <person name="Gladieux P."/>
            <person name="Thoren M.H."/>
            <person name="Johannesson H."/>
        </authorList>
    </citation>
    <scope>NUCLEOTIDE SEQUENCE</scope>
    <source>
        <strain evidence="7">SMH2392-1A</strain>
    </source>
</reference>
<dbReference type="InterPro" id="IPR027521">
    <property type="entry name" value="Usb1"/>
</dbReference>
<dbReference type="PANTHER" id="PTHR13522">
    <property type="entry name" value="U6 SNRNA PHOSPHODIESTERASE 1"/>
    <property type="match status" value="1"/>
</dbReference>
<sequence length="278" mass="29755">LPPLPAAFHDLYASTVRTSTRDDPSLHQGRLRQNPHVVGNWPSHLYAEWHPAAPTHAALAAALAALQERVTAAILPRTGGDERAAPTAISNFLTSDLGAPQPLHISLSRPLALATADKDGFLERVHAAVAGSGVAPFPLRCRGVEWHRTSESGRSFLVLRVQTSPNNNPNPELTTLLRRCNGVARHFGQPELYQWAGGGSGEVQSDHGAEEEKSAPAALGRAFHVSIAWTFAPPTAELEQLTAAVFEELQQSAAIQPLVIRVDGIKAKIGNVVTHVPL</sequence>
<dbReference type="Pfam" id="PF09749">
    <property type="entry name" value="HVSL"/>
    <property type="match status" value="1"/>
</dbReference>
<evidence type="ECO:0000313" key="8">
    <source>
        <dbReference type="Proteomes" id="UP001172101"/>
    </source>
</evidence>
<proteinExistence type="predicted"/>
<dbReference type="Gene3D" id="3.90.1140.10">
    <property type="entry name" value="Cyclic phosphodiesterase"/>
    <property type="match status" value="1"/>
</dbReference>
<keyword evidence="8" id="KW-1185">Reference proteome</keyword>
<comment type="caution">
    <text evidence="7">The sequence shown here is derived from an EMBL/GenBank/DDBJ whole genome shotgun (WGS) entry which is preliminary data.</text>
</comment>
<feature type="non-terminal residue" evidence="7">
    <location>
        <position position="1"/>
    </location>
</feature>
<dbReference type="GO" id="GO:0000175">
    <property type="term" value="F:3'-5'-RNA exonuclease activity"/>
    <property type="evidence" value="ECO:0007669"/>
    <property type="project" value="TreeGrafter"/>
</dbReference>
<dbReference type="PANTHER" id="PTHR13522:SF3">
    <property type="entry name" value="U6 SNRNA PHOSPHODIESTERASE 1"/>
    <property type="match status" value="1"/>
</dbReference>
<dbReference type="GO" id="GO:0005634">
    <property type="term" value="C:nucleus"/>
    <property type="evidence" value="ECO:0007669"/>
    <property type="project" value="TreeGrafter"/>
</dbReference>